<dbReference type="AlphaFoldDB" id="A0A0N5B943"/>
<dbReference type="Proteomes" id="UP000046392">
    <property type="component" value="Unplaced"/>
</dbReference>
<sequence length="197" mass="21858">MANGLKKVGDKKSLLYYNYNLGENKCPNKGNLHLLNEISSFGIDGNSTMRDMSFDIKEVPRYNSKLSSVQSEKDSQKIVYNADTATTIPDITKSFKDSPIPISHSTPRISNNVSTNTIHEKANLDNQTPVIHKKTTPSIVNNFTPNDTTANQTNDSTSNIYYSILSNAAVTNRVHDTPVRPFNKETNLMDKIFGDAA</sequence>
<accession>A0A0N5B943</accession>
<protein>
    <submittedName>
        <fullName evidence="2">ATS domain-containing protein</fullName>
    </submittedName>
</protein>
<evidence type="ECO:0000313" key="2">
    <source>
        <dbReference type="WBParaSite" id="SPAL_0000256000.1"/>
    </source>
</evidence>
<proteinExistence type="predicted"/>
<reference evidence="2" key="1">
    <citation type="submission" date="2017-02" db="UniProtKB">
        <authorList>
            <consortium name="WormBaseParasite"/>
        </authorList>
    </citation>
    <scope>IDENTIFICATION</scope>
</reference>
<evidence type="ECO:0000313" key="1">
    <source>
        <dbReference type="Proteomes" id="UP000046392"/>
    </source>
</evidence>
<name>A0A0N5B943_STREA</name>
<dbReference type="WBParaSite" id="SPAL_0000256000.1">
    <property type="protein sequence ID" value="SPAL_0000256000.1"/>
    <property type="gene ID" value="SPAL_0000256000"/>
</dbReference>
<organism evidence="1 2">
    <name type="scientific">Strongyloides papillosus</name>
    <name type="common">Intestinal threadworm</name>
    <dbReference type="NCBI Taxonomy" id="174720"/>
    <lineage>
        <taxon>Eukaryota</taxon>
        <taxon>Metazoa</taxon>
        <taxon>Ecdysozoa</taxon>
        <taxon>Nematoda</taxon>
        <taxon>Chromadorea</taxon>
        <taxon>Rhabditida</taxon>
        <taxon>Tylenchina</taxon>
        <taxon>Panagrolaimomorpha</taxon>
        <taxon>Strongyloidoidea</taxon>
        <taxon>Strongyloididae</taxon>
        <taxon>Strongyloides</taxon>
    </lineage>
</organism>
<keyword evidence="1" id="KW-1185">Reference proteome</keyword>